<feature type="binding site" evidence="12">
    <location>
        <position position="445"/>
    </location>
    <ligand>
        <name>Mg(2+)</name>
        <dbReference type="ChEBI" id="CHEBI:18420"/>
        <label>2</label>
    </ligand>
</feature>
<feature type="domain" description="KARI C-terminal knotted" evidence="15">
    <location>
        <begin position="413"/>
        <end position="544"/>
    </location>
</feature>
<evidence type="ECO:0000256" key="8">
    <source>
        <dbReference type="ARBA" id="ARBA00023002"/>
    </source>
</evidence>
<reference evidence="18" key="1">
    <citation type="submission" date="2021-01" db="EMBL/GenBank/DDBJ databases">
        <authorList>
            <person name="Corre E."/>
            <person name="Pelletier E."/>
            <person name="Niang G."/>
            <person name="Scheremetjew M."/>
            <person name="Finn R."/>
            <person name="Kale V."/>
            <person name="Holt S."/>
            <person name="Cochrane G."/>
            <person name="Meng A."/>
            <person name="Brown T."/>
            <person name="Cohen L."/>
        </authorList>
    </citation>
    <scope>NUCLEOTIDE SEQUENCE</scope>
    <source>
        <strain evidence="18">CCMP3107</strain>
    </source>
</reference>
<evidence type="ECO:0000256" key="1">
    <source>
        <dbReference type="ARBA" id="ARBA00001946"/>
    </source>
</evidence>
<evidence type="ECO:0000256" key="5">
    <source>
        <dbReference type="ARBA" id="ARBA00022605"/>
    </source>
</evidence>
<feature type="domain" description="KARI C-terminal knotted" evidence="15">
    <location>
        <begin position="268"/>
        <end position="410"/>
    </location>
</feature>
<keyword evidence="7 12" id="KW-0460">Magnesium</keyword>
<dbReference type="InterPro" id="IPR000506">
    <property type="entry name" value="KARI_C"/>
</dbReference>
<feature type="binding site" evidence="12">
    <location>
        <position position="449"/>
    </location>
    <ligand>
        <name>Mg(2+)</name>
        <dbReference type="ChEBI" id="CHEBI:18420"/>
        <label>2</label>
    </ligand>
</feature>
<dbReference type="UniPathway" id="UPA00047">
    <property type="reaction ID" value="UER00056"/>
</dbReference>
<evidence type="ECO:0000256" key="13">
    <source>
        <dbReference type="SAM" id="SignalP"/>
    </source>
</evidence>
<sequence length="544" mass="58643">MKRATKAAVCGLALACSSVSAFVTPSNGVARAPLRTNAMARMIPTMGETRVFSFDTNVFEKTTVELSGTREDLLKGGRDLFPKIPEAFKNIKKIGVIGWGSQGPAQAMNLRDTITDCGAEISMKVGLRPGSASEAEAQAAGFETGDMYDVIKDSDLVVCLISDAACASEYKKIFAAMKPGATLGLSHGFLLGHLEAIGEAFPDNINVVLVAPKGMGPSVRRLYEQGKTTNGAGINASFAVHQDVTGDATDIALGWGIALGSPFMFKTTLTEEYKSDIYGERCVLLGAVHGIVESLFRRYTGQGMSDEDAFKNTAETISGLITPKISKDGILKVYQDLQGADKETFERAFSASYLPAKEICQEIYDEVASGNEIRSVILHGNRLGKYPIGKIDGTRTWQVGERVRAARDGSYVENAFTTGVYVATMMATIDVLREAGHSYSEIVNESVIEAVDSLAPYMHYKGVAHMVDNCSITARLGSRKWAPRFDYILEQLAYTAVDNEVPVNQQILDDFVNNPVHTAVGVCATMRPSVDISCAAPSTVKERN</sequence>
<dbReference type="EMBL" id="HBIU01012205">
    <property type="protein sequence ID" value="CAE0626805.1"/>
    <property type="molecule type" value="Transcribed_RNA"/>
</dbReference>
<dbReference type="PANTHER" id="PTHR21371">
    <property type="entry name" value="KETOL-ACID REDUCTOISOMERASE, MITOCHONDRIAL"/>
    <property type="match status" value="1"/>
</dbReference>
<evidence type="ECO:0000256" key="4">
    <source>
        <dbReference type="ARBA" id="ARBA00010318"/>
    </source>
</evidence>
<dbReference type="EMBL" id="HBIU01012207">
    <property type="protein sequence ID" value="CAE0626807.1"/>
    <property type="molecule type" value="Transcribed_RNA"/>
</dbReference>
<feature type="binding site" evidence="12">
    <location>
        <position position="276"/>
    </location>
    <ligand>
        <name>Mg(2+)</name>
        <dbReference type="ChEBI" id="CHEBI:18420"/>
        <label>2</label>
    </ligand>
</feature>
<comment type="pathway">
    <text evidence="2">Amino-acid biosynthesis; L-valine biosynthesis; L-valine from pyruvate: step 2/4.</text>
</comment>
<dbReference type="Gene3D" id="3.40.50.720">
    <property type="entry name" value="NAD(P)-binding Rossmann-like Domain"/>
    <property type="match status" value="1"/>
</dbReference>
<keyword evidence="13" id="KW-0732">Signal</keyword>
<evidence type="ECO:0000256" key="12">
    <source>
        <dbReference type="PROSITE-ProRule" id="PRU01198"/>
    </source>
</evidence>
<protein>
    <recommendedName>
        <fullName evidence="11">Acetohydroxy-acid reductoisomerase</fullName>
    </recommendedName>
    <alternativeName>
        <fullName evidence="10">Alpha-keto-beta-hydroxylacyl reductoisomerase</fullName>
    </alternativeName>
</protein>
<feature type="binding site" evidence="12">
    <location>
        <position position="471"/>
    </location>
    <ligand>
        <name>substrate</name>
    </ligand>
</feature>
<evidence type="ECO:0000256" key="11">
    <source>
        <dbReference type="ARBA" id="ARBA00030593"/>
    </source>
</evidence>
<dbReference type="InterPro" id="IPR008927">
    <property type="entry name" value="6-PGluconate_DH-like_C_sf"/>
</dbReference>
<feature type="binding site" evidence="12">
    <location>
        <position position="280"/>
    </location>
    <ligand>
        <name>Mg(2+)</name>
        <dbReference type="ChEBI" id="CHEBI:18420"/>
        <label>1</label>
    </ligand>
</feature>
<evidence type="ECO:0000256" key="6">
    <source>
        <dbReference type="ARBA" id="ARBA00022723"/>
    </source>
</evidence>
<name>A0A6V1P0P0_HETAK</name>
<dbReference type="PANTHER" id="PTHR21371:SF1">
    <property type="entry name" value="KETOL-ACID REDUCTOISOMERASE, MITOCHONDRIAL"/>
    <property type="match status" value="1"/>
</dbReference>
<dbReference type="GO" id="GO:0009097">
    <property type="term" value="P:isoleucine biosynthetic process"/>
    <property type="evidence" value="ECO:0007669"/>
    <property type="project" value="UniProtKB-UniRule"/>
</dbReference>
<comment type="cofactor">
    <cofactor evidence="1">
        <name>Mg(2+)</name>
        <dbReference type="ChEBI" id="CHEBI:18420"/>
    </cofactor>
</comment>
<dbReference type="PROSITE" id="PS51850">
    <property type="entry name" value="KARI_N"/>
    <property type="match status" value="1"/>
</dbReference>
<evidence type="ECO:0000256" key="10">
    <source>
        <dbReference type="ARBA" id="ARBA00030209"/>
    </source>
</evidence>
<evidence type="ECO:0000259" key="15">
    <source>
        <dbReference type="PROSITE" id="PS51851"/>
    </source>
</evidence>
<comment type="similarity">
    <text evidence="4 12">Belongs to the ketol-acid reductoisomerase family.</text>
</comment>
<evidence type="ECO:0000256" key="7">
    <source>
        <dbReference type="ARBA" id="ARBA00022842"/>
    </source>
</evidence>
<dbReference type="GO" id="GO:0004455">
    <property type="term" value="F:ketol-acid reductoisomerase activity"/>
    <property type="evidence" value="ECO:0007669"/>
    <property type="project" value="UniProtKB-UniRule"/>
</dbReference>
<evidence type="ECO:0000313" key="18">
    <source>
        <dbReference type="EMBL" id="CAE0626807.1"/>
    </source>
</evidence>
<evidence type="ECO:0000313" key="16">
    <source>
        <dbReference type="EMBL" id="CAE0626805.1"/>
    </source>
</evidence>
<feature type="binding site" evidence="12">
    <location>
        <position position="276"/>
    </location>
    <ligand>
        <name>Mg(2+)</name>
        <dbReference type="ChEBI" id="CHEBI:18420"/>
        <label>1</label>
    </ligand>
</feature>
<keyword evidence="6 12" id="KW-0479">Metal-binding</keyword>
<dbReference type="Pfam" id="PF01450">
    <property type="entry name" value="KARI_C"/>
    <property type="match status" value="2"/>
</dbReference>
<feature type="signal peptide" evidence="13">
    <location>
        <begin position="1"/>
        <end position="21"/>
    </location>
</feature>
<dbReference type="SUPFAM" id="SSF48179">
    <property type="entry name" value="6-phosphogluconate dehydrogenase C-terminal domain-like"/>
    <property type="match status" value="1"/>
</dbReference>
<dbReference type="EMBL" id="HBIU01012206">
    <property type="protein sequence ID" value="CAE0626806.1"/>
    <property type="molecule type" value="Transcribed_RNA"/>
</dbReference>
<accession>A0A6V1P0P0</accession>
<proteinExistence type="inferred from homology"/>
<evidence type="ECO:0000256" key="3">
    <source>
        <dbReference type="ARBA" id="ARBA00004885"/>
    </source>
</evidence>
<comment type="pathway">
    <text evidence="3">Amino-acid biosynthesis; L-isoleucine biosynthesis; L-isoleucine from 2-oxobutanoate: step 2/4.</text>
</comment>
<dbReference type="InterPro" id="IPR013116">
    <property type="entry name" value="KARI_N"/>
</dbReference>
<keyword evidence="8 12" id="KW-0560">Oxidoreductase</keyword>
<evidence type="ECO:0000256" key="9">
    <source>
        <dbReference type="ARBA" id="ARBA00023304"/>
    </source>
</evidence>
<evidence type="ECO:0000256" key="2">
    <source>
        <dbReference type="ARBA" id="ARBA00004864"/>
    </source>
</evidence>
<evidence type="ECO:0000313" key="17">
    <source>
        <dbReference type="EMBL" id="CAE0626806.1"/>
    </source>
</evidence>
<dbReference type="GO" id="GO:0046872">
    <property type="term" value="F:metal ion binding"/>
    <property type="evidence" value="ECO:0007669"/>
    <property type="project" value="UniProtKB-UniRule"/>
</dbReference>
<dbReference type="GO" id="GO:0009099">
    <property type="term" value="P:L-valine biosynthetic process"/>
    <property type="evidence" value="ECO:0007669"/>
    <property type="project" value="UniProtKB-UniRule"/>
</dbReference>
<dbReference type="SUPFAM" id="SSF51735">
    <property type="entry name" value="NAD(P)-binding Rossmann-fold domains"/>
    <property type="match status" value="1"/>
</dbReference>
<keyword evidence="9 12" id="KW-0100">Branched-chain amino acid biosynthesis</keyword>
<dbReference type="UniPathway" id="UPA00049">
    <property type="reaction ID" value="UER00060"/>
</dbReference>
<feature type="domain" description="KARI N-terminal Rossmann" evidence="14">
    <location>
        <begin position="74"/>
        <end position="267"/>
    </location>
</feature>
<dbReference type="InterPro" id="IPR013328">
    <property type="entry name" value="6PGD_dom2"/>
</dbReference>
<dbReference type="AlphaFoldDB" id="A0A6V1P0P0"/>
<feature type="chain" id="PRO_5035677369" description="Acetohydroxy-acid reductoisomerase" evidence="13">
    <location>
        <begin position="22"/>
        <end position="544"/>
    </location>
</feature>
<evidence type="ECO:0000259" key="14">
    <source>
        <dbReference type="PROSITE" id="PS51850"/>
    </source>
</evidence>
<keyword evidence="5 12" id="KW-0028">Amino-acid biosynthesis</keyword>
<dbReference type="PROSITE" id="PS51851">
    <property type="entry name" value="KARI_C"/>
    <property type="match status" value="2"/>
</dbReference>
<comment type="caution">
    <text evidence="12">Lacks conserved residue(s) required for the propagation of feature annotation.</text>
</comment>
<dbReference type="Gene3D" id="1.10.1040.10">
    <property type="entry name" value="N-(1-d-carboxylethyl)-l-norvaline Dehydrogenase, domain 2"/>
    <property type="match status" value="1"/>
</dbReference>
<dbReference type="InterPro" id="IPR013023">
    <property type="entry name" value="KARI"/>
</dbReference>
<dbReference type="InterPro" id="IPR036291">
    <property type="entry name" value="NAD(P)-bd_dom_sf"/>
</dbReference>
<gene>
    <name evidence="16" type="ORF">HAKA00212_LOCUS5481</name>
    <name evidence="17" type="ORF">HAKA00212_LOCUS5482</name>
    <name evidence="18" type="ORF">HAKA00212_LOCUS5483</name>
</gene>
<organism evidence="18">
    <name type="scientific">Heterosigma akashiwo</name>
    <name type="common">Chromophytic alga</name>
    <name type="synonym">Heterosigma carterae</name>
    <dbReference type="NCBI Taxonomy" id="2829"/>
    <lineage>
        <taxon>Eukaryota</taxon>
        <taxon>Sar</taxon>
        <taxon>Stramenopiles</taxon>
        <taxon>Ochrophyta</taxon>
        <taxon>Raphidophyceae</taxon>
        <taxon>Chattonellales</taxon>
        <taxon>Chattonellaceae</taxon>
        <taxon>Heterosigma</taxon>
    </lineage>
</organism>
<dbReference type="Pfam" id="PF07991">
    <property type="entry name" value="KARI_N"/>
    <property type="match status" value="1"/>
</dbReference>